<dbReference type="Proteomes" id="UP000257109">
    <property type="component" value="Unassembled WGS sequence"/>
</dbReference>
<sequence>MLRYQSWSSEDKDCLVFFWAVEGECLYQELVQLEHPLQGPLSPTGTQQLSGPNFVCKSNQDWAQLRRNIFQRKDYTFQGHLPYTTNVTQAVPLGPSVLSDHLTPSPTAYADILKWSEERQGSNSSPSIVHTDFSVINHNFGNKPLLPEISTSGYLTTVTLANGTKTQSQVVVQPILFLPFSLTMCFTFKDRSMGWIIGTRCESMAF</sequence>
<organism evidence="1 2">
    <name type="scientific">Mucuna pruriens</name>
    <name type="common">Velvet bean</name>
    <name type="synonym">Dolichos pruriens</name>
    <dbReference type="NCBI Taxonomy" id="157652"/>
    <lineage>
        <taxon>Eukaryota</taxon>
        <taxon>Viridiplantae</taxon>
        <taxon>Streptophyta</taxon>
        <taxon>Embryophyta</taxon>
        <taxon>Tracheophyta</taxon>
        <taxon>Spermatophyta</taxon>
        <taxon>Magnoliopsida</taxon>
        <taxon>eudicotyledons</taxon>
        <taxon>Gunneridae</taxon>
        <taxon>Pentapetalae</taxon>
        <taxon>rosids</taxon>
        <taxon>fabids</taxon>
        <taxon>Fabales</taxon>
        <taxon>Fabaceae</taxon>
        <taxon>Papilionoideae</taxon>
        <taxon>50 kb inversion clade</taxon>
        <taxon>NPAAA clade</taxon>
        <taxon>indigoferoid/millettioid clade</taxon>
        <taxon>Phaseoleae</taxon>
        <taxon>Mucuna</taxon>
    </lineage>
</organism>
<dbReference type="AlphaFoldDB" id="A0A371ERK6"/>
<dbReference type="EMBL" id="QJKJ01012432">
    <property type="protein sequence ID" value="RDX68683.1"/>
    <property type="molecule type" value="Genomic_DNA"/>
</dbReference>
<keyword evidence="2" id="KW-1185">Reference proteome</keyword>
<evidence type="ECO:0000313" key="2">
    <source>
        <dbReference type="Proteomes" id="UP000257109"/>
    </source>
</evidence>
<name>A0A371ERK6_MUCPR</name>
<reference evidence="1" key="1">
    <citation type="submission" date="2018-05" db="EMBL/GenBank/DDBJ databases">
        <title>Draft genome of Mucuna pruriens seed.</title>
        <authorList>
            <person name="Nnadi N.E."/>
            <person name="Vos R."/>
            <person name="Hasami M.H."/>
            <person name="Devisetty U.K."/>
            <person name="Aguiy J.C."/>
        </authorList>
    </citation>
    <scope>NUCLEOTIDE SEQUENCE [LARGE SCALE GENOMIC DNA]</scope>
    <source>
        <strain evidence="1">JCA_2017</strain>
    </source>
</reference>
<proteinExistence type="predicted"/>
<comment type="caution">
    <text evidence="1">The sequence shown here is derived from an EMBL/GenBank/DDBJ whole genome shotgun (WGS) entry which is preliminary data.</text>
</comment>
<feature type="non-terminal residue" evidence="1">
    <location>
        <position position="1"/>
    </location>
</feature>
<protein>
    <submittedName>
        <fullName evidence="1">Uncharacterized protein</fullName>
    </submittedName>
</protein>
<gene>
    <name evidence="1" type="ORF">CR513_52303</name>
</gene>
<evidence type="ECO:0000313" key="1">
    <source>
        <dbReference type="EMBL" id="RDX68683.1"/>
    </source>
</evidence>
<accession>A0A371ERK6</accession>